<name>A0A4U3AUD8_9BACI</name>
<organism evidence="1 2">
    <name type="scientific">Bacillus wiedmannii</name>
    <dbReference type="NCBI Taxonomy" id="1890302"/>
    <lineage>
        <taxon>Bacteria</taxon>
        <taxon>Bacillati</taxon>
        <taxon>Bacillota</taxon>
        <taxon>Bacilli</taxon>
        <taxon>Bacillales</taxon>
        <taxon>Bacillaceae</taxon>
        <taxon>Bacillus</taxon>
        <taxon>Bacillus cereus group</taxon>
    </lineage>
</organism>
<dbReference type="EMBL" id="SZON01001097">
    <property type="protein sequence ID" value="TKI92594.1"/>
    <property type="molecule type" value="Genomic_DNA"/>
</dbReference>
<comment type="caution">
    <text evidence="1">The sequence shown here is derived from an EMBL/GenBank/DDBJ whole genome shotgun (WGS) entry which is preliminary data.</text>
</comment>
<dbReference type="Proteomes" id="UP000305222">
    <property type="component" value="Unassembled WGS sequence"/>
</dbReference>
<reference evidence="1 2" key="1">
    <citation type="journal article" date="2019" name="Environ. Microbiol.">
        <title>An active ?-lactamase is a part of an orchestrated cell wall stress resistance network of Bacillus subtilis and related rhizosphere species.</title>
        <authorList>
            <person name="Bucher T."/>
            <person name="Keren-Paz A."/>
            <person name="Hausser J."/>
            <person name="Olender T."/>
            <person name="Cytryn E."/>
            <person name="Kolodkin-Gal I."/>
        </authorList>
    </citation>
    <scope>NUCLEOTIDE SEQUENCE [LARGE SCALE GENOMIC DNA]</scope>
    <source>
        <strain evidence="1 2">I5</strain>
    </source>
</reference>
<proteinExistence type="predicted"/>
<protein>
    <submittedName>
        <fullName evidence="1">Uncharacterized protein</fullName>
    </submittedName>
</protein>
<gene>
    <name evidence="1" type="ORF">FC699_19680</name>
</gene>
<evidence type="ECO:0000313" key="2">
    <source>
        <dbReference type="Proteomes" id="UP000305222"/>
    </source>
</evidence>
<accession>A0A4U3AUD8</accession>
<dbReference type="SUPFAM" id="SSF51126">
    <property type="entry name" value="Pectin lyase-like"/>
    <property type="match status" value="1"/>
</dbReference>
<sequence>MSEYISSQEDCAPENSVHIDCFGAVPNSGNDSSLAIQQAINYCVANRISTVRITGINTYKIVKPIVIKS</sequence>
<evidence type="ECO:0000313" key="1">
    <source>
        <dbReference type="EMBL" id="TKI92594.1"/>
    </source>
</evidence>
<dbReference type="AlphaFoldDB" id="A0A4U3AUD8"/>
<dbReference type="InterPro" id="IPR011050">
    <property type="entry name" value="Pectin_lyase_fold/virulence"/>
</dbReference>
<dbReference type="InterPro" id="IPR012334">
    <property type="entry name" value="Pectin_lyas_fold"/>
</dbReference>
<dbReference type="Gene3D" id="2.160.20.10">
    <property type="entry name" value="Single-stranded right-handed beta-helix, Pectin lyase-like"/>
    <property type="match status" value="1"/>
</dbReference>
<feature type="non-terminal residue" evidence="1">
    <location>
        <position position="69"/>
    </location>
</feature>